<name>A0A399QUM2_9PROT</name>
<feature type="region of interest" description="Disordered" evidence="1">
    <location>
        <begin position="1"/>
        <end position="20"/>
    </location>
</feature>
<accession>A0A399QUM2</accession>
<keyword evidence="4" id="KW-1185">Reference proteome</keyword>
<dbReference type="Gene3D" id="1.10.10.60">
    <property type="entry name" value="Homeodomain-like"/>
    <property type="match status" value="1"/>
</dbReference>
<evidence type="ECO:0000259" key="2">
    <source>
        <dbReference type="Pfam" id="PF02796"/>
    </source>
</evidence>
<dbReference type="Proteomes" id="UP000265431">
    <property type="component" value="Unassembled WGS sequence"/>
</dbReference>
<organism evidence="3 4">
    <name type="scientific">Henriciella barbarensis</name>
    <dbReference type="NCBI Taxonomy" id="86342"/>
    <lineage>
        <taxon>Bacteria</taxon>
        <taxon>Pseudomonadati</taxon>
        <taxon>Pseudomonadota</taxon>
        <taxon>Alphaproteobacteria</taxon>
        <taxon>Hyphomonadales</taxon>
        <taxon>Hyphomonadaceae</taxon>
        <taxon>Henriciella</taxon>
    </lineage>
</organism>
<reference evidence="3 4" key="1">
    <citation type="submission" date="2018-08" db="EMBL/GenBank/DDBJ databases">
        <title>Henriciella mobilis sp. nov., isolated from seawater.</title>
        <authorList>
            <person name="Cheng H."/>
            <person name="Wu Y.-H."/>
            <person name="Xu X.-W."/>
            <person name="Guo L.-L."/>
        </authorList>
    </citation>
    <scope>NUCLEOTIDE SEQUENCE [LARGE SCALE GENOMIC DNA]</scope>
    <source>
        <strain evidence="3 4">CCUG66934</strain>
    </source>
</reference>
<dbReference type="GO" id="GO:0003677">
    <property type="term" value="F:DNA binding"/>
    <property type="evidence" value="ECO:0007669"/>
    <property type="project" value="InterPro"/>
</dbReference>
<sequence length="65" mass="7030">MAGLVAARQRGKVGERPRSLSETDLEVARSLLSSNQFTVAEIAKRLGTSPATLYRYLPSARSAHS</sequence>
<proteinExistence type="predicted"/>
<dbReference type="GO" id="GO:0000150">
    <property type="term" value="F:DNA strand exchange activity"/>
    <property type="evidence" value="ECO:0007669"/>
    <property type="project" value="InterPro"/>
</dbReference>
<evidence type="ECO:0000256" key="1">
    <source>
        <dbReference type="SAM" id="MobiDB-lite"/>
    </source>
</evidence>
<dbReference type="AlphaFoldDB" id="A0A399QUM2"/>
<protein>
    <submittedName>
        <fullName evidence="3">Hin recombinase</fullName>
    </submittedName>
</protein>
<dbReference type="InterPro" id="IPR009057">
    <property type="entry name" value="Homeodomain-like_sf"/>
</dbReference>
<evidence type="ECO:0000313" key="4">
    <source>
        <dbReference type="Proteomes" id="UP000265431"/>
    </source>
</evidence>
<evidence type="ECO:0000313" key="3">
    <source>
        <dbReference type="EMBL" id="RIJ22480.1"/>
    </source>
</evidence>
<gene>
    <name evidence="3" type="ORF">D1224_10830</name>
</gene>
<dbReference type="CDD" id="cd00569">
    <property type="entry name" value="HTH_Hin_like"/>
    <property type="match status" value="1"/>
</dbReference>
<dbReference type="EMBL" id="QWGB01000006">
    <property type="protein sequence ID" value="RIJ22480.1"/>
    <property type="molecule type" value="Genomic_DNA"/>
</dbReference>
<dbReference type="Pfam" id="PF02796">
    <property type="entry name" value="HTH_7"/>
    <property type="match status" value="1"/>
</dbReference>
<dbReference type="SUPFAM" id="SSF46689">
    <property type="entry name" value="Homeodomain-like"/>
    <property type="match status" value="1"/>
</dbReference>
<feature type="domain" description="Resolvase HTH" evidence="2">
    <location>
        <begin position="16"/>
        <end position="59"/>
    </location>
</feature>
<dbReference type="InterPro" id="IPR006120">
    <property type="entry name" value="Resolvase_HTH_dom"/>
</dbReference>
<dbReference type="RefSeq" id="WP_119379983.1">
    <property type="nucleotide sequence ID" value="NZ_QWGB01000006.1"/>
</dbReference>
<comment type="caution">
    <text evidence="3">The sequence shown here is derived from an EMBL/GenBank/DDBJ whole genome shotgun (WGS) entry which is preliminary data.</text>
</comment>